<dbReference type="SUPFAM" id="SSF53098">
    <property type="entry name" value="Ribonuclease H-like"/>
    <property type="match status" value="1"/>
</dbReference>
<dbReference type="PANTHER" id="PTHR37432">
    <property type="entry name" value="PROTEIN CBG21304"/>
    <property type="match status" value="1"/>
</dbReference>
<dbReference type="AlphaFoldDB" id="A0A2A2K658"/>
<sequence length="421" mass="47018">MPQSQTSNVQSQFAGILSMRSKGNEIQLETTEDVEKYMKKTRDSDGKRFIITSESGTTGYDTVYFDPKGSVEISDKFATYFVMCNFKGCKKIYSNKNRGGGHLSKHRDSHKPSGSSVSGMSMLGFIKKSEKTSKVHNSISQFGTLCLSADYGTRFDDYIAVNASYLIQNANHLELKTNLIGLMKVTGERKTTSNILEHVKKATMMILDENDLMLATWMSDGAANIRKIGESFIAGTVCTAHLLQLAAFRGFIPLKMHTVDEQFEVSDSEDEGDQDKPEEPEESDTQTEFEVEEGDENLDAEEEWLPLSIDFKDDEGIDENRLTMTEQSGCKKAESLLDKCSKLNGKLKRRPKLVAKLCAKPVAFCSTRWLSSLRVFRSCIALIEELQKLIRSNSSLISPKIKGYIKMVQLNNLPAAAHKGD</sequence>
<feature type="region of interest" description="Disordered" evidence="1">
    <location>
        <begin position="263"/>
        <end position="298"/>
    </location>
</feature>
<protein>
    <submittedName>
        <fullName evidence="2">Uncharacterized protein</fullName>
    </submittedName>
</protein>
<gene>
    <name evidence="2" type="ORF">WR25_12184</name>
</gene>
<dbReference type="InterPro" id="IPR012337">
    <property type="entry name" value="RNaseH-like_sf"/>
</dbReference>
<name>A0A2A2K658_9BILA</name>
<dbReference type="STRING" id="2018661.A0A2A2K658"/>
<dbReference type="Proteomes" id="UP000218231">
    <property type="component" value="Unassembled WGS sequence"/>
</dbReference>
<proteinExistence type="predicted"/>
<evidence type="ECO:0000313" key="3">
    <source>
        <dbReference type="Proteomes" id="UP000218231"/>
    </source>
</evidence>
<dbReference type="EMBL" id="LIAE01009523">
    <property type="protein sequence ID" value="PAV69401.1"/>
    <property type="molecule type" value="Genomic_DNA"/>
</dbReference>
<dbReference type="EMBL" id="LIAE01009523">
    <property type="protein sequence ID" value="PAV69394.1"/>
    <property type="molecule type" value="Genomic_DNA"/>
</dbReference>
<reference evidence="2 3" key="1">
    <citation type="journal article" date="2017" name="Curr. Biol.">
        <title>Genome architecture and evolution of a unichromosomal asexual nematode.</title>
        <authorList>
            <person name="Fradin H."/>
            <person name="Zegar C."/>
            <person name="Gutwein M."/>
            <person name="Lucas J."/>
            <person name="Kovtun M."/>
            <person name="Corcoran D."/>
            <person name="Baugh L.R."/>
            <person name="Kiontke K."/>
            <person name="Gunsalus K."/>
            <person name="Fitch D.H."/>
            <person name="Piano F."/>
        </authorList>
    </citation>
    <scope>NUCLEOTIDE SEQUENCE [LARGE SCALE GENOMIC DNA]</scope>
    <source>
        <strain evidence="2">PF1309</strain>
    </source>
</reference>
<comment type="caution">
    <text evidence="2">The sequence shown here is derived from an EMBL/GenBank/DDBJ whole genome shotgun (WGS) entry which is preliminary data.</text>
</comment>
<organism evidence="2 3">
    <name type="scientific">Diploscapter pachys</name>
    <dbReference type="NCBI Taxonomy" id="2018661"/>
    <lineage>
        <taxon>Eukaryota</taxon>
        <taxon>Metazoa</taxon>
        <taxon>Ecdysozoa</taxon>
        <taxon>Nematoda</taxon>
        <taxon>Chromadorea</taxon>
        <taxon>Rhabditida</taxon>
        <taxon>Rhabditina</taxon>
        <taxon>Rhabditomorpha</taxon>
        <taxon>Rhabditoidea</taxon>
        <taxon>Rhabditidae</taxon>
        <taxon>Diploscapter</taxon>
    </lineage>
</organism>
<dbReference type="PANTHER" id="PTHR37432:SF1">
    <property type="entry name" value="HAT C-TERMINAL DIMERISATION DOMAIN-CONTAINING PROTEIN-RELATED"/>
    <property type="match status" value="1"/>
</dbReference>
<feature type="region of interest" description="Disordered" evidence="1">
    <location>
        <begin position="97"/>
        <end position="118"/>
    </location>
</feature>
<accession>A0A2A2K658</accession>
<evidence type="ECO:0000313" key="2">
    <source>
        <dbReference type="EMBL" id="PAV69395.1"/>
    </source>
</evidence>
<keyword evidence="3" id="KW-1185">Reference proteome</keyword>
<dbReference type="EMBL" id="LIAE01009523">
    <property type="protein sequence ID" value="PAV69395.1"/>
    <property type="molecule type" value="Genomic_DNA"/>
</dbReference>
<evidence type="ECO:0000256" key="1">
    <source>
        <dbReference type="SAM" id="MobiDB-lite"/>
    </source>
</evidence>